<evidence type="ECO:0000313" key="3">
    <source>
        <dbReference type="Proteomes" id="UP001283361"/>
    </source>
</evidence>
<feature type="region of interest" description="Disordered" evidence="1">
    <location>
        <begin position="71"/>
        <end position="93"/>
    </location>
</feature>
<protein>
    <submittedName>
        <fullName evidence="2">Uncharacterized protein</fullName>
    </submittedName>
</protein>
<organism evidence="2 3">
    <name type="scientific">Elysia crispata</name>
    <name type="common">lettuce slug</name>
    <dbReference type="NCBI Taxonomy" id="231223"/>
    <lineage>
        <taxon>Eukaryota</taxon>
        <taxon>Metazoa</taxon>
        <taxon>Spiralia</taxon>
        <taxon>Lophotrochozoa</taxon>
        <taxon>Mollusca</taxon>
        <taxon>Gastropoda</taxon>
        <taxon>Heterobranchia</taxon>
        <taxon>Euthyneura</taxon>
        <taxon>Panpulmonata</taxon>
        <taxon>Sacoglossa</taxon>
        <taxon>Placobranchoidea</taxon>
        <taxon>Plakobranchidae</taxon>
        <taxon>Elysia</taxon>
    </lineage>
</organism>
<keyword evidence="3" id="KW-1185">Reference proteome</keyword>
<dbReference type="EMBL" id="JAWDGP010006697">
    <property type="protein sequence ID" value="KAK3736645.1"/>
    <property type="molecule type" value="Genomic_DNA"/>
</dbReference>
<gene>
    <name evidence="2" type="ORF">RRG08_000245</name>
</gene>
<dbReference type="Proteomes" id="UP001283361">
    <property type="component" value="Unassembled WGS sequence"/>
</dbReference>
<proteinExistence type="predicted"/>
<sequence length="93" mass="10701">MLLFPGYLILFMPTVKENHASLPRISDSLYANSQGESRFSSQDLTRTWNQDGDAIPYRACRWTKLGTNSGLTTKKKNPKHLKEKNKLYLKGQR</sequence>
<accession>A0AAE0Y8K9</accession>
<feature type="compositionally biased region" description="Basic residues" evidence="1">
    <location>
        <begin position="73"/>
        <end position="83"/>
    </location>
</feature>
<dbReference type="AlphaFoldDB" id="A0AAE0Y8K9"/>
<evidence type="ECO:0000256" key="1">
    <source>
        <dbReference type="SAM" id="MobiDB-lite"/>
    </source>
</evidence>
<comment type="caution">
    <text evidence="2">The sequence shown here is derived from an EMBL/GenBank/DDBJ whole genome shotgun (WGS) entry which is preliminary data.</text>
</comment>
<evidence type="ECO:0000313" key="2">
    <source>
        <dbReference type="EMBL" id="KAK3736645.1"/>
    </source>
</evidence>
<reference evidence="2" key="1">
    <citation type="journal article" date="2023" name="G3 (Bethesda)">
        <title>A reference genome for the long-term kleptoplast-retaining sea slug Elysia crispata morphotype clarki.</title>
        <authorList>
            <person name="Eastman K.E."/>
            <person name="Pendleton A.L."/>
            <person name="Shaikh M.A."/>
            <person name="Suttiyut T."/>
            <person name="Ogas R."/>
            <person name="Tomko P."/>
            <person name="Gavelis G."/>
            <person name="Widhalm J.R."/>
            <person name="Wisecaver J.H."/>
        </authorList>
    </citation>
    <scope>NUCLEOTIDE SEQUENCE</scope>
    <source>
        <strain evidence="2">ECLA1</strain>
    </source>
</reference>
<name>A0AAE0Y8K9_9GAST</name>